<keyword evidence="1" id="KW-0732">Signal</keyword>
<keyword evidence="3" id="KW-1185">Reference proteome</keyword>
<dbReference type="RefSeq" id="WP_343043178.1">
    <property type="nucleotide sequence ID" value="NZ_BAABIF010000029.1"/>
</dbReference>
<feature type="chain" id="PRO_5032928591" description="Protease inhibitor Inh" evidence="1">
    <location>
        <begin position="20"/>
        <end position="152"/>
    </location>
</feature>
<dbReference type="EMBL" id="JACIJI010000008">
    <property type="protein sequence ID" value="MBB5720023.1"/>
    <property type="molecule type" value="Genomic_DNA"/>
</dbReference>
<accession>A0A840Z2A4</accession>
<evidence type="ECO:0000256" key="1">
    <source>
        <dbReference type="SAM" id="SignalP"/>
    </source>
</evidence>
<gene>
    <name evidence="2" type="ORF">FHR23_002983</name>
</gene>
<evidence type="ECO:0000313" key="3">
    <source>
        <dbReference type="Proteomes" id="UP000554342"/>
    </source>
</evidence>
<feature type="signal peptide" evidence="1">
    <location>
        <begin position="1"/>
        <end position="19"/>
    </location>
</feature>
<proteinExistence type="predicted"/>
<evidence type="ECO:0008006" key="4">
    <source>
        <dbReference type="Google" id="ProtNLM"/>
    </source>
</evidence>
<dbReference type="AlphaFoldDB" id="A0A840Z2A4"/>
<reference evidence="2 3" key="1">
    <citation type="submission" date="2020-08" db="EMBL/GenBank/DDBJ databases">
        <title>Genomic Encyclopedia of Type Strains, Phase IV (KMG-IV): sequencing the most valuable type-strain genomes for metagenomic binning, comparative biology and taxonomic classification.</title>
        <authorList>
            <person name="Goeker M."/>
        </authorList>
    </citation>
    <scope>NUCLEOTIDE SEQUENCE [LARGE SCALE GENOMIC DNA]</scope>
    <source>
        <strain evidence="2 3">DSM 27203</strain>
    </source>
</reference>
<name>A0A840Z2A4_9SPHN</name>
<sequence>MRVFRVLFSGAILAGGMGAAPPPPFTPGAGVQVTIHQRIIIRIPRVSDPAVPAARLVPRQMHWKEKHADRCVIADQFAGATITDSSSVDLITRDGRRMRAILDDKCPSLDFYAGFYLIPGRDGKICARRDVIRSRSGRSCEIATFKRLVPER</sequence>
<organism evidence="2 3">
    <name type="scientific">Stakelama sediminis</name>
    <dbReference type="NCBI Taxonomy" id="463200"/>
    <lineage>
        <taxon>Bacteria</taxon>
        <taxon>Pseudomonadati</taxon>
        <taxon>Pseudomonadota</taxon>
        <taxon>Alphaproteobacteria</taxon>
        <taxon>Sphingomonadales</taxon>
        <taxon>Sphingomonadaceae</taxon>
        <taxon>Stakelama</taxon>
    </lineage>
</organism>
<comment type="caution">
    <text evidence="2">The sequence shown here is derived from an EMBL/GenBank/DDBJ whole genome shotgun (WGS) entry which is preliminary data.</text>
</comment>
<dbReference type="Proteomes" id="UP000554342">
    <property type="component" value="Unassembled WGS sequence"/>
</dbReference>
<protein>
    <recommendedName>
        <fullName evidence="4">Protease inhibitor Inh</fullName>
    </recommendedName>
</protein>
<evidence type="ECO:0000313" key="2">
    <source>
        <dbReference type="EMBL" id="MBB5720023.1"/>
    </source>
</evidence>